<evidence type="ECO:0000313" key="9">
    <source>
        <dbReference type="Proteomes" id="UP000005408"/>
    </source>
</evidence>
<protein>
    <recommendedName>
        <fullName evidence="7">Major facilitator superfamily (MFS) profile domain-containing protein</fullName>
    </recommendedName>
</protein>
<proteinExistence type="predicted"/>
<comment type="subcellular location">
    <subcellularLocation>
        <location evidence="1">Membrane</location>
        <topology evidence="1">Multi-pass membrane protein</topology>
    </subcellularLocation>
</comment>
<dbReference type="AlphaFoldDB" id="A0A8W8JRD2"/>
<dbReference type="InterPro" id="IPR036259">
    <property type="entry name" value="MFS_trans_sf"/>
</dbReference>
<dbReference type="CDD" id="cd17317">
    <property type="entry name" value="MFS_SLC22"/>
    <property type="match status" value="1"/>
</dbReference>
<keyword evidence="4 6" id="KW-0472">Membrane</keyword>
<feature type="transmembrane region" description="Helical" evidence="6">
    <location>
        <begin position="247"/>
        <end position="270"/>
    </location>
</feature>
<evidence type="ECO:0000256" key="6">
    <source>
        <dbReference type="SAM" id="Phobius"/>
    </source>
</evidence>
<feature type="region of interest" description="Disordered" evidence="5">
    <location>
        <begin position="557"/>
        <end position="577"/>
    </location>
</feature>
<feature type="domain" description="Major facilitator superfamily (MFS) profile" evidence="7">
    <location>
        <begin position="108"/>
        <end position="536"/>
    </location>
</feature>
<feature type="transmembrane region" description="Helical" evidence="6">
    <location>
        <begin position="414"/>
        <end position="435"/>
    </location>
</feature>
<dbReference type="InterPro" id="IPR020846">
    <property type="entry name" value="MFS_dom"/>
</dbReference>
<dbReference type="PANTHER" id="PTHR24064">
    <property type="entry name" value="SOLUTE CARRIER FAMILY 22 MEMBER"/>
    <property type="match status" value="1"/>
</dbReference>
<accession>A0A8W8JRD2</accession>
<dbReference type="EnsemblMetazoa" id="G19954.4">
    <property type="protein sequence ID" value="G19954.4:cds"/>
    <property type="gene ID" value="G19954"/>
</dbReference>
<feature type="transmembrane region" description="Helical" evidence="6">
    <location>
        <begin position="478"/>
        <end position="498"/>
    </location>
</feature>
<dbReference type="Gene3D" id="1.20.1250.20">
    <property type="entry name" value="MFS general substrate transporter like domains"/>
    <property type="match status" value="1"/>
</dbReference>
<feature type="transmembrane region" description="Helical" evidence="6">
    <location>
        <begin position="441"/>
        <end position="466"/>
    </location>
</feature>
<dbReference type="InterPro" id="IPR005829">
    <property type="entry name" value="Sugar_transporter_CS"/>
</dbReference>
<feature type="transmembrane region" description="Helical" evidence="6">
    <location>
        <begin position="353"/>
        <end position="374"/>
    </location>
</feature>
<keyword evidence="9" id="KW-1185">Reference proteome</keyword>
<name>A0A8W8JRD2_MAGGI</name>
<evidence type="ECO:0000313" key="8">
    <source>
        <dbReference type="EnsemblMetazoa" id="G19954.4:cds"/>
    </source>
</evidence>
<sequence length="600" mass="67605">MAYDDVFQKIGSFGRYQKLIYLFQTLPVVFTAIQTYLSVFILYVPDHRCAKPNINETKLHMEGVNTINSSMLYSKCARYFNNLTMESLHQLFDPRTESYNQHYDYNNKLMHTKYISLETSADGNSTMHSAECKRWEYDTTEFEKTFVTENNLVCSKKLYRTHAIVFFMAGFTVGSLFIGIFSDRLGRKVAFIGSIVLYVGSNVSLSFAQEFWEFSALRLVSGVSVGGLITTCYVMDLELVGPDMRMLAGIVYMLFWGIGAILLTGMAYLIRDWRKLNLALALPTILFLFYTICVPESTRWLVVRGKREKAEKILRRIARRNNRLFQEPILSKEDGVDRAPQVSFITLWSHPRLLCNTVVVFFNWFVVALVFLGLSWNVNNLAGDVFLNFFLTSIAEIVGFLLCIPLLDRVGRKPVYVVSLFTGGFALLLTMVPVLVGSPDIQWVMSLLSLVGKVGSSAAFATIFLYSAELFPTVIRNTGLGIANFCARTGGMIAPYIPDVSQIVSGDFGRVLPMCIFGGLAIFAGFLSLLLPETNKQDLPETLEDAERIWLKGRRERGKDITVPPPSNSNTQHGDLMQNLNGETQQSVELEMLQPLNGET</sequence>
<feature type="transmembrane region" description="Helical" evidence="6">
    <location>
        <begin position="21"/>
        <end position="44"/>
    </location>
</feature>
<keyword evidence="3 6" id="KW-1133">Transmembrane helix</keyword>
<organism evidence="8 9">
    <name type="scientific">Magallana gigas</name>
    <name type="common">Pacific oyster</name>
    <name type="synonym">Crassostrea gigas</name>
    <dbReference type="NCBI Taxonomy" id="29159"/>
    <lineage>
        <taxon>Eukaryota</taxon>
        <taxon>Metazoa</taxon>
        <taxon>Spiralia</taxon>
        <taxon>Lophotrochozoa</taxon>
        <taxon>Mollusca</taxon>
        <taxon>Bivalvia</taxon>
        <taxon>Autobranchia</taxon>
        <taxon>Pteriomorphia</taxon>
        <taxon>Ostreida</taxon>
        <taxon>Ostreoidea</taxon>
        <taxon>Ostreidae</taxon>
        <taxon>Magallana</taxon>
    </lineage>
</organism>
<dbReference type="Proteomes" id="UP000005408">
    <property type="component" value="Unassembled WGS sequence"/>
</dbReference>
<evidence type="ECO:0000256" key="4">
    <source>
        <dbReference type="ARBA" id="ARBA00023136"/>
    </source>
</evidence>
<dbReference type="Pfam" id="PF00083">
    <property type="entry name" value="Sugar_tr"/>
    <property type="match status" value="1"/>
</dbReference>
<feature type="transmembrane region" description="Helical" evidence="6">
    <location>
        <begin position="163"/>
        <end position="182"/>
    </location>
</feature>
<evidence type="ECO:0000256" key="1">
    <source>
        <dbReference type="ARBA" id="ARBA00004141"/>
    </source>
</evidence>
<keyword evidence="2 6" id="KW-0812">Transmembrane</keyword>
<evidence type="ECO:0000256" key="2">
    <source>
        <dbReference type="ARBA" id="ARBA00022692"/>
    </source>
</evidence>
<dbReference type="InterPro" id="IPR005828">
    <property type="entry name" value="MFS_sugar_transport-like"/>
</dbReference>
<feature type="transmembrane region" description="Helical" evidence="6">
    <location>
        <begin position="510"/>
        <end position="531"/>
    </location>
</feature>
<dbReference type="PROSITE" id="PS50850">
    <property type="entry name" value="MFS"/>
    <property type="match status" value="1"/>
</dbReference>
<feature type="compositionally biased region" description="Polar residues" evidence="5">
    <location>
        <begin position="568"/>
        <end position="577"/>
    </location>
</feature>
<reference evidence="8" key="1">
    <citation type="submission" date="2022-08" db="UniProtKB">
        <authorList>
            <consortium name="EnsemblMetazoa"/>
        </authorList>
    </citation>
    <scope>IDENTIFICATION</scope>
    <source>
        <strain evidence="8">05x7-T-G4-1.051#20</strain>
    </source>
</reference>
<evidence type="ECO:0000256" key="3">
    <source>
        <dbReference type="ARBA" id="ARBA00022989"/>
    </source>
</evidence>
<feature type="transmembrane region" description="Helical" evidence="6">
    <location>
        <begin position="386"/>
        <end position="407"/>
    </location>
</feature>
<feature type="transmembrane region" description="Helical" evidence="6">
    <location>
        <begin position="214"/>
        <end position="235"/>
    </location>
</feature>
<dbReference type="GO" id="GO:0022857">
    <property type="term" value="F:transmembrane transporter activity"/>
    <property type="evidence" value="ECO:0007669"/>
    <property type="project" value="InterPro"/>
</dbReference>
<dbReference type="PROSITE" id="PS00216">
    <property type="entry name" value="SUGAR_TRANSPORT_1"/>
    <property type="match status" value="1"/>
</dbReference>
<evidence type="ECO:0000256" key="5">
    <source>
        <dbReference type="SAM" id="MobiDB-lite"/>
    </source>
</evidence>
<dbReference type="GO" id="GO:0016020">
    <property type="term" value="C:membrane"/>
    <property type="evidence" value="ECO:0007669"/>
    <property type="project" value="UniProtKB-SubCell"/>
</dbReference>
<dbReference type="SUPFAM" id="SSF103473">
    <property type="entry name" value="MFS general substrate transporter"/>
    <property type="match status" value="1"/>
</dbReference>
<evidence type="ECO:0000259" key="7">
    <source>
        <dbReference type="PROSITE" id="PS50850"/>
    </source>
</evidence>
<feature type="transmembrane region" description="Helical" evidence="6">
    <location>
        <begin position="276"/>
        <end position="294"/>
    </location>
</feature>